<accession>A0A0C2N3U4</accession>
<reference evidence="1 2" key="1">
    <citation type="journal article" date="2014" name="Genome Biol. Evol.">
        <title>The genome of the myxosporean Thelohanellus kitauei shows adaptations to nutrient acquisition within its fish host.</title>
        <authorList>
            <person name="Yang Y."/>
            <person name="Xiong J."/>
            <person name="Zhou Z."/>
            <person name="Huo F."/>
            <person name="Miao W."/>
            <person name="Ran C."/>
            <person name="Liu Y."/>
            <person name="Zhang J."/>
            <person name="Feng J."/>
            <person name="Wang M."/>
            <person name="Wang M."/>
            <person name="Wang L."/>
            <person name="Yao B."/>
        </authorList>
    </citation>
    <scope>NUCLEOTIDE SEQUENCE [LARGE SCALE GENOMIC DNA]</scope>
    <source>
        <strain evidence="1">Wuqing</strain>
    </source>
</reference>
<proteinExistence type="predicted"/>
<dbReference type="PANTHER" id="PTHR37984:SF5">
    <property type="entry name" value="PROTEIN NYNRIN-LIKE"/>
    <property type="match status" value="1"/>
</dbReference>
<dbReference type="PANTHER" id="PTHR37984">
    <property type="entry name" value="PROTEIN CBG26694"/>
    <property type="match status" value="1"/>
</dbReference>
<name>A0A0C2N3U4_THEKT</name>
<comment type="caution">
    <text evidence="1">The sequence shown here is derived from an EMBL/GenBank/DDBJ whole genome shotgun (WGS) entry which is preliminary data.</text>
</comment>
<dbReference type="Gene3D" id="3.30.70.270">
    <property type="match status" value="1"/>
</dbReference>
<dbReference type="InterPro" id="IPR043502">
    <property type="entry name" value="DNA/RNA_pol_sf"/>
</dbReference>
<dbReference type="Proteomes" id="UP000031668">
    <property type="component" value="Unassembled WGS sequence"/>
</dbReference>
<evidence type="ECO:0000313" key="2">
    <source>
        <dbReference type="Proteomes" id="UP000031668"/>
    </source>
</evidence>
<dbReference type="AlphaFoldDB" id="A0A0C2N3U4"/>
<dbReference type="EMBL" id="JWZT01000451">
    <property type="protein sequence ID" value="KII74331.1"/>
    <property type="molecule type" value="Genomic_DNA"/>
</dbReference>
<evidence type="ECO:0000313" key="1">
    <source>
        <dbReference type="EMBL" id="KII74331.1"/>
    </source>
</evidence>
<dbReference type="InterPro" id="IPR050951">
    <property type="entry name" value="Retrovirus_Pol_polyprotein"/>
</dbReference>
<sequence>MDEILLGIEGIACFLDDIIITGESDNEHLKHIEEVLERPTKHGITTKQQSVLFLRHRKLLRSYFDKPGVHPSSENIKAIKQSQRPTNTTELKSVLAVTSYYSRCICMLHEK</sequence>
<dbReference type="SUPFAM" id="SSF56672">
    <property type="entry name" value="DNA/RNA polymerases"/>
    <property type="match status" value="1"/>
</dbReference>
<keyword evidence="2" id="KW-1185">Reference proteome</keyword>
<organism evidence="1 2">
    <name type="scientific">Thelohanellus kitauei</name>
    <name type="common">Myxosporean</name>
    <dbReference type="NCBI Taxonomy" id="669202"/>
    <lineage>
        <taxon>Eukaryota</taxon>
        <taxon>Metazoa</taxon>
        <taxon>Cnidaria</taxon>
        <taxon>Myxozoa</taxon>
        <taxon>Myxosporea</taxon>
        <taxon>Bivalvulida</taxon>
        <taxon>Platysporina</taxon>
        <taxon>Myxobolidae</taxon>
        <taxon>Thelohanellus</taxon>
    </lineage>
</organism>
<protein>
    <submittedName>
        <fullName evidence="1">Transposon Tf2-9 polyprotein</fullName>
    </submittedName>
</protein>
<dbReference type="OMA" id="ANLETCQ"/>
<dbReference type="OrthoDB" id="5989411at2759"/>
<gene>
    <name evidence="1" type="ORF">RF11_03416</name>
</gene>
<dbReference type="InterPro" id="IPR043128">
    <property type="entry name" value="Rev_trsase/Diguanyl_cyclase"/>
</dbReference>